<dbReference type="EMBL" id="AGNL01044641">
    <property type="protein sequence ID" value="EJK49581.1"/>
    <property type="molecule type" value="Genomic_DNA"/>
</dbReference>
<name>K0RL26_THAOC</name>
<dbReference type="Proteomes" id="UP000266841">
    <property type="component" value="Unassembled WGS sequence"/>
</dbReference>
<gene>
    <name evidence="2" type="ORF">THAOC_31526</name>
</gene>
<dbReference type="OrthoDB" id="42452at2759"/>
<dbReference type="PANTHER" id="PTHR34605">
    <property type="entry name" value="PHAGE_INTEGRASE DOMAIN-CONTAINING PROTEIN"/>
    <property type="match status" value="1"/>
</dbReference>
<dbReference type="PANTHER" id="PTHR34605:SF3">
    <property type="entry name" value="P CELL-TYPE AGGLUTINATION PROTEIN MAP4-LIKE-RELATED"/>
    <property type="match status" value="1"/>
</dbReference>
<dbReference type="InterPro" id="IPR013762">
    <property type="entry name" value="Integrase-like_cat_sf"/>
</dbReference>
<organism evidence="2 3">
    <name type="scientific">Thalassiosira oceanica</name>
    <name type="common">Marine diatom</name>
    <dbReference type="NCBI Taxonomy" id="159749"/>
    <lineage>
        <taxon>Eukaryota</taxon>
        <taxon>Sar</taxon>
        <taxon>Stramenopiles</taxon>
        <taxon>Ochrophyta</taxon>
        <taxon>Bacillariophyta</taxon>
        <taxon>Coscinodiscophyceae</taxon>
        <taxon>Thalassiosirophycidae</taxon>
        <taxon>Thalassiosirales</taxon>
        <taxon>Thalassiosiraceae</taxon>
        <taxon>Thalassiosira</taxon>
    </lineage>
</organism>
<reference evidence="2 3" key="1">
    <citation type="journal article" date="2012" name="Genome Biol.">
        <title>Genome and low-iron response of an oceanic diatom adapted to chronic iron limitation.</title>
        <authorList>
            <person name="Lommer M."/>
            <person name="Specht M."/>
            <person name="Roy A.S."/>
            <person name="Kraemer L."/>
            <person name="Andreson R."/>
            <person name="Gutowska M.A."/>
            <person name="Wolf J."/>
            <person name="Bergner S.V."/>
            <person name="Schilhabel M.B."/>
            <person name="Klostermeier U.C."/>
            <person name="Beiko R.G."/>
            <person name="Rosenstiel P."/>
            <person name="Hippler M."/>
            <person name="Laroche J."/>
        </authorList>
    </citation>
    <scope>NUCLEOTIDE SEQUENCE [LARGE SCALE GENOMIC DNA]</scope>
    <source>
        <strain evidence="2 3">CCMP1005</strain>
    </source>
</reference>
<dbReference type="InterPro" id="IPR011010">
    <property type="entry name" value="DNA_brk_join_enz"/>
</dbReference>
<evidence type="ECO:0000256" key="1">
    <source>
        <dbReference type="ARBA" id="ARBA00023172"/>
    </source>
</evidence>
<protein>
    <recommendedName>
        <fullName evidence="4">Tyr recombinase domain-containing protein</fullName>
    </recommendedName>
</protein>
<dbReference type="GO" id="GO:0003677">
    <property type="term" value="F:DNA binding"/>
    <property type="evidence" value="ECO:0007669"/>
    <property type="project" value="InterPro"/>
</dbReference>
<accession>K0RL26</accession>
<dbReference type="AlphaFoldDB" id="K0RL26"/>
<comment type="caution">
    <text evidence="2">The sequence shown here is derived from an EMBL/GenBank/DDBJ whole genome shotgun (WGS) entry which is preliminary data.</text>
</comment>
<keyword evidence="1" id="KW-0233">DNA recombination</keyword>
<dbReference type="Gene3D" id="1.10.443.10">
    <property type="entry name" value="Intergrase catalytic core"/>
    <property type="match status" value="1"/>
</dbReference>
<dbReference type="SUPFAM" id="SSF56349">
    <property type="entry name" value="DNA breaking-rejoining enzymes"/>
    <property type="match status" value="1"/>
</dbReference>
<evidence type="ECO:0008006" key="4">
    <source>
        <dbReference type="Google" id="ProtNLM"/>
    </source>
</evidence>
<dbReference type="OMA" id="ARMITKE"/>
<evidence type="ECO:0000313" key="3">
    <source>
        <dbReference type="Proteomes" id="UP000266841"/>
    </source>
</evidence>
<dbReference type="InterPro" id="IPR043502">
    <property type="entry name" value="DNA/RNA_pol_sf"/>
</dbReference>
<evidence type="ECO:0000313" key="2">
    <source>
        <dbReference type="EMBL" id="EJK49581.1"/>
    </source>
</evidence>
<dbReference type="GO" id="GO:0006310">
    <property type="term" value="P:DNA recombination"/>
    <property type="evidence" value="ECO:0007669"/>
    <property type="project" value="UniProtKB-KW"/>
</dbReference>
<proteinExistence type="predicted"/>
<dbReference type="GO" id="GO:0015074">
    <property type="term" value="P:DNA integration"/>
    <property type="evidence" value="ECO:0007669"/>
    <property type="project" value="InterPro"/>
</dbReference>
<dbReference type="InterPro" id="IPR052925">
    <property type="entry name" value="Phage_Integrase-like_Recomb"/>
</dbReference>
<sequence>MPTEPRPSLQGISAELGELIRSDTALLRRLGWAKFVKYRRERGDLSNLTNVHHRAKRLLKHYRDHGAPVKFSTMDWSRERISQALARGAHQSCMAYVDFLCDEFVDMIQKGQFVILPASEALKLPGLRISPPGVVPQHERRPRMIVDYTFSGVNDETLPLAPVDAMQFGHALDRILREIMMADPAYGPVNLIKVDLSDGFYRIGLSAGDMPKLGLVFPTKPGEEQLVAIPLVLPMGWKNSPPIFSAATETIADLANQRLRQGEVHNAPHHLDELAESVQPEPPAQTVAPVASVPTLAVPSERDPSLKVNSAPLGYVDIFVDDFIALAQESGNSRRVRRILLRAIDDVFRPNDAADSVHRREPVSLKKLKKGDCSWATVKEVLGWIIDTVNMTIHLPPRRVDRLSEILSSIPVHQKRTSVKKWHKVLGELRSMSLALPGARNLFSHMQRALADKLGGRVSLTKDVHQALADFKWLLDDIKSRPTRIAELIPLLAAAEGHHDASGKGAGGVWFPSPALRPRDGFDHKPVVWRMEWPRHIIDRLVTSSNPGGSITNSDLELAGGLLHLEALAQTFDIPDLLSDMDPVEADNVIGALRSAQAAVKAGISSGRAQCYDTGWTIWRDFCDRLGLDTFLKESTDKIEKLQIFAARIRSGELAPKGHSIKSRSVEDYLRGVAQTFTGMGLRDPRLSPHEDSIDIRIRRMLAGWRKEDPPPQRVKPVPLQVIQNLAFIAKHSPDESVRATVDMIILAFFFLLRPGEYTDNSKESESEPFRLEDIQLFVDGRRLDIMTCSHSELMQATFGSLTFTTQKNGVRGEVIGLAKSGHDYICPVLALVRRVIYLRSKNAKGSVPLARLFDEPSRGVSARMITKELRNAVTALGPSLGFTADDVSARCLRAAGANALLLSGIDGDIIRLIGRWKSDEMLRYLHVQAAPLMADYSRRMLESSTYNLLPNQDVPIN</sequence>
<dbReference type="SUPFAM" id="SSF56672">
    <property type="entry name" value="DNA/RNA polymerases"/>
    <property type="match status" value="1"/>
</dbReference>
<keyword evidence="3" id="KW-1185">Reference proteome</keyword>